<organism evidence="2 3">
    <name type="scientific">Streptomyces acidiscabies</name>
    <dbReference type="NCBI Taxonomy" id="42234"/>
    <lineage>
        <taxon>Bacteria</taxon>
        <taxon>Bacillati</taxon>
        <taxon>Actinomycetota</taxon>
        <taxon>Actinomycetes</taxon>
        <taxon>Kitasatosporales</taxon>
        <taxon>Streptomycetaceae</taxon>
        <taxon>Streptomyces</taxon>
    </lineage>
</organism>
<dbReference type="PANTHER" id="PTHR46580:SF4">
    <property type="entry name" value="ATP_GTP-BINDING PROTEIN"/>
    <property type="match status" value="1"/>
</dbReference>
<proteinExistence type="predicted"/>
<protein>
    <recommendedName>
        <fullName evidence="4">FG-GAP repeat protein</fullName>
    </recommendedName>
</protein>
<dbReference type="AlphaFoldDB" id="A0A0L0KR41"/>
<evidence type="ECO:0008006" key="4">
    <source>
        <dbReference type="Google" id="ProtNLM"/>
    </source>
</evidence>
<dbReference type="Proteomes" id="UP000037151">
    <property type="component" value="Unassembled WGS sequence"/>
</dbReference>
<accession>A0A0L0KR41</accession>
<dbReference type="RefSeq" id="WP_050368940.1">
    <property type="nucleotide sequence ID" value="NZ_KQ257794.1"/>
</dbReference>
<dbReference type="NCBIfam" id="NF033679">
    <property type="entry name" value="DNRLRE_dom"/>
    <property type="match status" value="1"/>
</dbReference>
<evidence type="ECO:0000313" key="2">
    <source>
        <dbReference type="EMBL" id="KND40130.1"/>
    </source>
</evidence>
<sequence length="1042" mass="110404">MSAPPRFLSPFVRTRTRLTLTLGLVLAALTAALLPWWQGSEPSTPAARKPVDARPAGTGPRDENAAAAEARRTGKEVVVDTATTATEMTWAQPGGGLRTRINALPVRARNAQGKWAAVDNRLRVVGDGVRPVNPVVPVRFSAGSATGSSRADRSYARQPLAGVDSFLAETVLAGHTVTYTWPGALPEPVLDGPRALYSEVLPGVDLLLVAREEGGLAQLLIVKDRTSAASLATVSYGLKSPTASFRYDAGAGRVLVLDPSRREVGSIPTPFAWDSSGRDPELPVGEVGRTSVASPADVLKLSGLSGIEPGARQAPTPVRLAGDGTRDARLELRVADTGLLDDPAVRFPLFVDPPLNSGWLAWTVAYKPYPNSSFWNGTNFSSGTSDARVGRENDTNGTARSFWRMNYSTSLKGASVSKATFTVLNNHSWSCTKREFQFWLTGSISSGTTWNKQPSWSDEIQRKSFAHGWSSADCPDDYEEFNVRSAAQTGADKGWSNITFGMRATSESDTQTWRKFKATSAEMNVTYNRDPAVPSSVSSAPGGTCSTATAGRTIGKTNVVLSAKSTDPDGNLSALRFRFWKKDAAVPAGTLVTVASGKATLTIPSSSLVDKGVYYWNVRAEDSGDGRSAYYPASGNCTLTVDGSAPPPPDVDSEVFLAATDDGATWATVKFGKPGAVTFTSSGAAKFRYAVDGLNWKDAPTPTAGVVTVPDLTPKHAGPNTLNVIAYDSVGNPSKTTNYTFYLPPRDIGDAPGDTTGDALPDLLVVDADGKLINCVGDEGGELNECLDAAYTSDGTLNPAGHWYNASTGKAALITHYADAYPGDGVTDLFAVTPDGGFWLYPGDGYGSFDVGKRLKVFLPSNAPAPSTWIQLKAIGDITGDGLPDIALRSGLTYWILSGYTGGKFQTATLMNADAWARRDIVNIADINADDVPDLLWRNLDNGNMYVRHGKPGSVAGSVALDSLKTAAASLNGDVAYGTSWTEANVSTALGIPDVNKDGVPDIWARFGADGQVKVYYPSQANTNAPVKVVQPLDWRTVRALG</sequence>
<feature type="region of interest" description="Disordered" evidence="1">
    <location>
        <begin position="39"/>
        <end position="73"/>
    </location>
</feature>
<gene>
    <name evidence="2" type="ORF">IQ63_00885</name>
</gene>
<dbReference type="EMBL" id="JPPY01000007">
    <property type="protein sequence ID" value="KND40130.1"/>
    <property type="molecule type" value="Genomic_DNA"/>
</dbReference>
<dbReference type="OrthoDB" id="4332189at2"/>
<dbReference type="PANTHER" id="PTHR46580">
    <property type="entry name" value="SENSOR KINASE-RELATED"/>
    <property type="match status" value="1"/>
</dbReference>
<comment type="caution">
    <text evidence="2">The sequence shown here is derived from an EMBL/GenBank/DDBJ whole genome shotgun (WGS) entry which is preliminary data.</text>
</comment>
<dbReference type="InterPro" id="IPR028994">
    <property type="entry name" value="Integrin_alpha_N"/>
</dbReference>
<evidence type="ECO:0000313" key="3">
    <source>
        <dbReference type="Proteomes" id="UP000037151"/>
    </source>
</evidence>
<dbReference type="PATRIC" id="fig|42234.21.peg.186"/>
<dbReference type="SUPFAM" id="SSF69318">
    <property type="entry name" value="Integrin alpha N-terminal domain"/>
    <property type="match status" value="1"/>
</dbReference>
<feature type="compositionally biased region" description="Basic and acidic residues" evidence="1">
    <location>
        <begin position="60"/>
        <end position="73"/>
    </location>
</feature>
<name>A0A0L0KR41_9ACTN</name>
<reference evidence="3" key="1">
    <citation type="submission" date="2014-07" db="EMBL/GenBank/DDBJ databases">
        <title>Genome sequencing of plant-pathogenic Streptomyces species.</title>
        <authorList>
            <person name="Harrison J."/>
            <person name="Sapp M."/>
            <person name="Thwaites R."/>
            <person name="Studholme D.J."/>
        </authorList>
    </citation>
    <scope>NUCLEOTIDE SEQUENCE [LARGE SCALE GENOMIC DNA]</scope>
    <source>
        <strain evidence="3">NCPPB 4445</strain>
    </source>
</reference>
<evidence type="ECO:0000256" key="1">
    <source>
        <dbReference type="SAM" id="MobiDB-lite"/>
    </source>
</evidence>